<reference evidence="2" key="1">
    <citation type="submission" date="2021-02" db="EMBL/GenBank/DDBJ databases">
        <authorList>
            <person name="Nowell W R."/>
        </authorList>
    </citation>
    <scope>NUCLEOTIDE SEQUENCE</scope>
</reference>
<dbReference type="EMBL" id="CAJNOE010002460">
    <property type="protein sequence ID" value="CAF1483286.1"/>
    <property type="molecule type" value="Genomic_DNA"/>
</dbReference>
<accession>A0A815RYI3</accession>
<protein>
    <submittedName>
        <fullName evidence="2">Uncharacterized protein</fullName>
    </submittedName>
</protein>
<proteinExistence type="predicted"/>
<evidence type="ECO:0000313" key="3">
    <source>
        <dbReference type="Proteomes" id="UP000663860"/>
    </source>
</evidence>
<dbReference type="Proteomes" id="UP000663860">
    <property type="component" value="Unassembled WGS sequence"/>
</dbReference>
<comment type="caution">
    <text evidence="2">The sequence shown here is derived from an EMBL/GenBank/DDBJ whole genome shotgun (WGS) entry which is preliminary data.</text>
</comment>
<evidence type="ECO:0000313" key="2">
    <source>
        <dbReference type="EMBL" id="CAF1483286.1"/>
    </source>
</evidence>
<organism evidence="2 3">
    <name type="scientific">Adineta steineri</name>
    <dbReference type="NCBI Taxonomy" id="433720"/>
    <lineage>
        <taxon>Eukaryota</taxon>
        <taxon>Metazoa</taxon>
        <taxon>Spiralia</taxon>
        <taxon>Gnathifera</taxon>
        <taxon>Rotifera</taxon>
        <taxon>Eurotatoria</taxon>
        <taxon>Bdelloidea</taxon>
        <taxon>Adinetida</taxon>
        <taxon>Adinetidae</taxon>
        <taxon>Adineta</taxon>
    </lineage>
</organism>
<feature type="compositionally biased region" description="Polar residues" evidence="1">
    <location>
        <begin position="1"/>
        <end position="17"/>
    </location>
</feature>
<sequence>THEIETLQQPNLDQTTKSFEDEK</sequence>
<evidence type="ECO:0000256" key="1">
    <source>
        <dbReference type="SAM" id="MobiDB-lite"/>
    </source>
</evidence>
<feature type="region of interest" description="Disordered" evidence="1">
    <location>
        <begin position="1"/>
        <end position="23"/>
    </location>
</feature>
<feature type="non-terminal residue" evidence="2">
    <location>
        <position position="1"/>
    </location>
</feature>
<dbReference type="AlphaFoldDB" id="A0A815RYI3"/>
<name>A0A815RYI3_9BILA</name>
<gene>
    <name evidence="2" type="ORF">IZO911_LOCUS44098</name>
</gene>